<evidence type="ECO:0000313" key="3">
    <source>
        <dbReference type="Proteomes" id="UP000034489"/>
    </source>
</evidence>
<dbReference type="Pfam" id="PF03161">
    <property type="entry name" value="LAGLIDADG_2"/>
    <property type="match status" value="1"/>
</dbReference>
<dbReference type="AlphaFoldDB" id="A0A0G0UW39"/>
<reference evidence="2 3" key="1">
    <citation type="journal article" date="2015" name="Nature">
        <title>rRNA introns, odd ribosomes, and small enigmatic genomes across a large radiation of phyla.</title>
        <authorList>
            <person name="Brown C.T."/>
            <person name="Hug L.A."/>
            <person name="Thomas B.C."/>
            <person name="Sharon I."/>
            <person name="Castelle C.J."/>
            <person name="Singh A."/>
            <person name="Wilkins M.J."/>
            <person name="Williams K.H."/>
            <person name="Banfield J.F."/>
        </authorList>
    </citation>
    <scope>NUCLEOTIDE SEQUENCE [LARGE SCALE GENOMIC DNA]</scope>
</reference>
<protein>
    <recommendedName>
        <fullName evidence="1">Homing endonuclease LAGLIDADG domain-containing protein</fullName>
    </recommendedName>
</protein>
<dbReference type="InterPro" id="IPR027434">
    <property type="entry name" value="Homing_endonucl"/>
</dbReference>
<dbReference type="InterPro" id="IPR004860">
    <property type="entry name" value="LAGLIDADG_dom"/>
</dbReference>
<name>A0A0G0UW39_9BACT</name>
<dbReference type="EMBL" id="LBYQ01000016">
    <property type="protein sequence ID" value="KKR54577.1"/>
    <property type="molecule type" value="Genomic_DNA"/>
</dbReference>
<dbReference type="PANTHER" id="PTHR47539:SF1">
    <property type="entry name" value="PENTATRICOPEPTIDE REPEAT-CONTAINING PROTEIN OTP51, CHLOROPLASTIC"/>
    <property type="match status" value="1"/>
</dbReference>
<gene>
    <name evidence="2" type="ORF">UT92_C0016G0004</name>
</gene>
<dbReference type="PANTHER" id="PTHR47539">
    <property type="entry name" value="PENTATRICOPEPTIDE REPEAT-CONTAINING PROTEIN OTP51, CHLOROPLASTIC"/>
    <property type="match status" value="1"/>
</dbReference>
<feature type="domain" description="Homing endonuclease LAGLIDADG" evidence="1">
    <location>
        <begin position="82"/>
        <end position="243"/>
    </location>
</feature>
<proteinExistence type="predicted"/>
<dbReference type="GO" id="GO:0000373">
    <property type="term" value="P:Group II intron splicing"/>
    <property type="evidence" value="ECO:0007669"/>
    <property type="project" value="TreeGrafter"/>
</dbReference>
<dbReference type="GO" id="GO:0004519">
    <property type="term" value="F:endonuclease activity"/>
    <property type="evidence" value="ECO:0007669"/>
    <property type="project" value="InterPro"/>
</dbReference>
<dbReference type="Proteomes" id="UP000034489">
    <property type="component" value="Unassembled WGS sequence"/>
</dbReference>
<dbReference type="GO" id="GO:0045292">
    <property type="term" value="P:mRNA cis splicing, via spliceosome"/>
    <property type="evidence" value="ECO:0007669"/>
    <property type="project" value="TreeGrafter"/>
</dbReference>
<evidence type="ECO:0000313" key="2">
    <source>
        <dbReference type="EMBL" id="KKR54577.1"/>
    </source>
</evidence>
<organism evidence="2 3">
    <name type="scientific">Candidatus Curtissbacteria bacterium GW2011_GWA1_40_24</name>
    <dbReference type="NCBI Taxonomy" id="1618406"/>
    <lineage>
        <taxon>Bacteria</taxon>
        <taxon>Candidatus Curtissiibacteriota</taxon>
    </lineage>
</organism>
<dbReference type="SUPFAM" id="SSF55608">
    <property type="entry name" value="Homing endonucleases"/>
    <property type="match status" value="1"/>
</dbReference>
<sequence>MKSLVRSGMPGVDNFQGSRKIKITAPILQREYLEKKLTSHDIAIKYGYSETWINFSRRRFKIPLVKSYQRNKTQKLSLTQKQYIYGSLLGDDCLKKPSHVKNAYLVISQNKTQKEYVTFKYHVMRDFVKSGIKYYKDVREDRKGQFSFKTISHPVFTKIYEIIYGNGKKTICPYWLKQLTPLSLAIWFMDDGSTSKKNREMRISTESFSKKELLLLRNFLNKKWNISPKIIPSSRKGKFALFFPAPERNKFFSLIKSFVIPEMSYKLCEESNWNKWSPSEIKFLGQNYVGWKKNWEKLSILNHSKKAIGRKASYLNLGTNQA</sequence>
<dbReference type="InterPro" id="IPR052500">
    <property type="entry name" value="Chloro/Mito_RNA_Process"/>
</dbReference>
<dbReference type="Gene3D" id="3.10.28.10">
    <property type="entry name" value="Homing endonucleases"/>
    <property type="match status" value="2"/>
</dbReference>
<dbReference type="GO" id="GO:0048564">
    <property type="term" value="P:photosystem I assembly"/>
    <property type="evidence" value="ECO:0007669"/>
    <property type="project" value="TreeGrafter"/>
</dbReference>
<evidence type="ECO:0000259" key="1">
    <source>
        <dbReference type="Pfam" id="PF03161"/>
    </source>
</evidence>
<accession>A0A0G0UW39</accession>
<comment type="caution">
    <text evidence="2">The sequence shown here is derived from an EMBL/GenBank/DDBJ whole genome shotgun (WGS) entry which is preliminary data.</text>
</comment>